<feature type="chain" id="PRO_5002658259" evidence="1">
    <location>
        <begin position="17"/>
        <end position="127"/>
    </location>
</feature>
<dbReference type="Pfam" id="PF03392">
    <property type="entry name" value="OS-D"/>
    <property type="match status" value="1"/>
</dbReference>
<evidence type="ECO:0000313" key="2">
    <source>
        <dbReference type="EMBL" id="ABO15560.1"/>
    </source>
</evidence>
<sequence length="127" mass="14266">MKVAIIFLAIIAVALAATTKTYTSKFDDVDVDGILGSDRLLRNYVNCLLDRGPCTKEGVTLKEILPDALATSCESCTEKQKTKSEKVIRHLVNNKKELWDELAVKYDPNNEYRKKYEDQAKAKGINV</sequence>
<reference evidence="2" key="1">
    <citation type="journal article" date="2009" name="Chem. Senses">
        <title>Identification and expression pattern of putative odorant-binding proteins and chemosensory proteins in antennae of the Microplitis mediator (Hymenoptera: Braconidae).</title>
        <authorList>
            <person name="Zhang S."/>
            <person name="Zhang Y.J."/>
            <person name="Su H.H."/>
            <person name="Gao X.W."/>
            <person name="Guo Y.Y."/>
        </authorList>
    </citation>
    <scope>NUCLEOTIDE SEQUENCE</scope>
</reference>
<dbReference type="Gene3D" id="1.10.2080.10">
    <property type="entry name" value="Insect odorant-binding protein A10/Ejaculatory bulb-specific protein 3"/>
    <property type="match status" value="1"/>
</dbReference>
<dbReference type="InterPro" id="IPR005055">
    <property type="entry name" value="A10/PebIII"/>
</dbReference>
<evidence type="ECO:0000256" key="1">
    <source>
        <dbReference type="SAM" id="SignalP"/>
    </source>
</evidence>
<keyword evidence="1" id="KW-0732">Signal</keyword>
<dbReference type="PANTHER" id="PTHR11257">
    <property type="entry name" value="CHEMOSENSORY PROTEIN-RELATED"/>
    <property type="match status" value="1"/>
</dbReference>
<organism evidence="2">
    <name type="scientific">Microplitis mediator</name>
    <dbReference type="NCBI Taxonomy" id="375433"/>
    <lineage>
        <taxon>Eukaryota</taxon>
        <taxon>Metazoa</taxon>
        <taxon>Ecdysozoa</taxon>
        <taxon>Arthropoda</taxon>
        <taxon>Hexapoda</taxon>
        <taxon>Insecta</taxon>
        <taxon>Pterygota</taxon>
        <taxon>Neoptera</taxon>
        <taxon>Endopterygota</taxon>
        <taxon>Hymenoptera</taxon>
        <taxon>Apocrita</taxon>
        <taxon>Ichneumonoidea</taxon>
        <taxon>Braconidae</taxon>
        <taxon>Microgastrinae</taxon>
        <taxon>Microplitis</taxon>
    </lineage>
</organism>
<dbReference type="InterPro" id="IPR036682">
    <property type="entry name" value="OS_D_A10/PebIII_sf"/>
</dbReference>
<feature type="signal peptide" evidence="1">
    <location>
        <begin position="1"/>
        <end position="16"/>
    </location>
</feature>
<dbReference type="PANTHER" id="PTHR11257:SF13">
    <property type="entry name" value="GEO07322P1"/>
    <property type="match status" value="1"/>
</dbReference>
<proteinExistence type="evidence at transcript level"/>
<dbReference type="AlphaFoldDB" id="A3RG67"/>
<dbReference type="SUPFAM" id="SSF100910">
    <property type="entry name" value="Chemosensory protein Csp2"/>
    <property type="match status" value="1"/>
</dbReference>
<accession>A3RG67</accession>
<dbReference type="EMBL" id="EF397518">
    <property type="protein sequence ID" value="ABO15560.1"/>
    <property type="molecule type" value="mRNA"/>
</dbReference>
<name>A3RG67_9HYME</name>
<protein>
    <submittedName>
        <fullName evidence="2">Chemosensory protein 1</fullName>
    </submittedName>
</protein>